<dbReference type="EMBL" id="BAAAGG010000005">
    <property type="protein sequence ID" value="GAA0759703.1"/>
    <property type="molecule type" value="Genomic_DNA"/>
</dbReference>
<dbReference type="PANTHER" id="PTHR46268:SF6">
    <property type="entry name" value="UNIVERSAL STRESS PROTEIN UP12"/>
    <property type="match status" value="1"/>
</dbReference>
<dbReference type="InterPro" id="IPR006015">
    <property type="entry name" value="Universal_stress_UspA"/>
</dbReference>
<evidence type="ECO:0000313" key="4">
    <source>
        <dbReference type="Proteomes" id="UP001500185"/>
    </source>
</evidence>
<dbReference type="PANTHER" id="PTHR46268">
    <property type="entry name" value="STRESS RESPONSE PROTEIN NHAX"/>
    <property type="match status" value="1"/>
</dbReference>
<evidence type="ECO:0000259" key="2">
    <source>
        <dbReference type="Pfam" id="PF00582"/>
    </source>
</evidence>
<dbReference type="PRINTS" id="PR01438">
    <property type="entry name" value="UNVRSLSTRESS"/>
</dbReference>
<dbReference type="SUPFAM" id="SSF52402">
    <property type="entry name" value="Adenine nucleotide alpha hydrolases-like"/>
    <property type="match status" value="1"/>
</dbReference>
<organism evidence="3 4">
    <name type="scientific">Psychroflexus lacisalsi</name>
    <dbReference type="NCBI Taxonomy" id="503928"/>
    <lineage>
        <taxon>Bacteria</taxon>
        <taxon>Pseudomonadati</taxon>
        <taxon>Bacteroidota</taxon>
        <taxon>Flavobacteriia</taxon>
        <taxon>Flavobacteriales</taxon>
        <taxon>Flavobacteriaceae</taxon>
        <taxon>Psychroflexus</taxon>
    </lineage>
</organism>
<name>A0ABN1K9Z9_9FLAO</name>
<reference evidence="3 4" key="1">
    <citation type="journal article" date="2019" name="Int. J. Syst. Evol. Microbiol.">
        <title>The Global Catalogue of Microorganisms (GCM) 10K type strain sequencing project: providing services to taxonomists for standard genome sequencing and annotation.</title>
        <authorList>
            <consortium name="The Broad Institute Genomics Platform"/>
            <consortium name="The Broad Institute Genome Sequencing Center for Infectious Disease"/>
            <person name="Wu L."/>
            <person name="Ma J."/>
        </authorList>
    </citation>
    <scope>NUCLEOTIDE SEQUENCE [LARGE SCALE GENOMIC DNA]</scope>
    <source>
        <strain evidence="3 4">JCM 16231</strain>
    </source>
</reference>
<dbReference type="InterPro" id="IPR006016">
    <property type="entry name" value="UspA"/>
</dbReference>
<comment type="similarity">
    <text evidence="1">Belongs to the universal stress protein A family.</text>
</comment>
<keyword evidence="4" id="KW-1185">Reference proteome</keyword>
<comment type="caution">
    <text evidence="3">The sequence shown here is derived from an EMBL/GenBank/DDBJ whole genome shotgun (WGS) entry which is preliminary data.</text>
</comment>
<evidence type="ECO:0000256" key="1">
    <source>
        <dbReference type="ARBA" id="ARBA00008791"/>
    </source>
</evidence>
<dbReference type="CDD" id="cd23659">
    <property type="entry name" value="USP_At3g01520-like"/>
    <property type="match status" value="1"/>
</dbReference>
<protein>
    <recommendedName>
        <fullName evidence="2">UspA domain-containing protein</fullName>
    </recommendedName>
</protein>
<gene>
    <name evidence="3" type="ORF">GCM10009433_18160</name>
</gene>
<dbReference type="Gene3D" id="3.40.50.12370">
    <property type="match status" value="1"/>
</dbReference>
<dbReference type="Proteomes" id="UP001500185">
    <property type="component" value="Unassembled WGS sequence"/>
</dbReference>
<proteinExistence type="inferred from homology"/>
<feature type="domain" description="UspA" evidence="2">
    <location>
        <begin position="1"/>
        <end position="147"/>
    </location>
</feature>
<dbReference type="RefSeq" id="WP_224454329.1">
    <property type="nucleotide sequence ID" value="NZ_BAAAGG010000005.1"/>
</dbReference>
<accession>A0ABN1K9Z9</accession>
<evidence type="ECO:0000313" key="3">
    <source>
        <dbReference type="EMBL" id="GAA0759703.1"/>
    </source>
</evidence>
<sequence length="288" mass="32800">MKTLLYSTDYSENSIAAFKYAQGISSKMNAMLKVIHVFDYPSMLDDIDLKHEDPFPNMGAYASNKHKTLLNEFCAKHLDPHFKNLTLEVEAVENESIVHGITSMADEIKATMIIIGMKGGSRLKEILMGSTAKQLLKKAPCPVLAIPKQAAYKEIETIVYLTDFEEEDLGVIHKLIEIAEPFGAKIKVVHISQTKSNGKHDPHYKKKKIEDQVDYSNLEIELFKADIIFEGLKKYIKNEKPDLIAVLEREDKSLSSQLFHRDIVKRMKFYGKSPLLSFNAKNYGIFHF</sequence>
<dbReference type="Pfam" id="PF00582">
    <property type="entry name" value="Usp"/>
    <property type="match status" value="1"/>
</dbReference>